<feature type="compositionally biased region" description="Polar residues" evidence="1">
    <location>
        <begin position="395"/>
        <end position="415"/>
    </location>
</feature>
<feature type="compositionally biased region" description="Acidic residues" evidence="1">
    <location>
        <begin position="606"/>
        <end position="616"/>
    </location>
</feature>
<feature type="compositionally biased region" description="Acidic residues" evidence="1">
    <location>
        <begin position="374"/>
        <end position="385"/>
    </location>
</feature>
<feature type="region of interest" description="Disordered" evidence="1">
    <location>
        <begin position="602"/>
        <end position="677"/>
    </location>
</feature>
<dbReference type="EMBL" id="ML978234">
    <property type="protein sequence ID" value="KAF2026934.1"/>
    <property type="molecule type" value="Genomic_DNA"/>
</dbReference>
<feature type="compositionally biased region" description="Basic and acidic residues" evidence="1">
    <location>
        <begin position="119"/>
        <end position="134"/>
    </location>
</feature>
<feature type="compositionally biased region" description="Basic and acidic residues" evidence="1">
    <location>
        <begin position="209"/>
        <end position="219"/>
    </location>
</feature>
<protein>
    <recommendedName>
        <fullName evidence="4">AMP-activated protein kinase glycogen-binding domain-containing protein</fullName>
    </recommendedName>
</protein>
<feature type="compositionally biased region" description="Low complexity" evidence="1">
    <location>
        <begin position="96"/>
        <end position="112"/>
    </location>
</feature>
<organism evidence="2 3">
    <name type="scientific">Setomelanomma holmii</name>
    <dbReference type="NCBI Taxonomy" id="210430"/>
    <lineage>
        <taxon>Eukaryota</taxon>
        <taxon>Fungi</taxon>
        <taxon>Dikarya</taxon>
        <taxon>Ascomycota</taxon>
        <taxon>Pezizomycotina</taxon>
        <taxon>Dothideomycetes</taxon>
        <taxon>Pleosporomycetidae</taxon>
        <taxon>Pleosporales</taxon>
        <taxon>Pleosporineae</taxon>
        <taxon>Phaeosphaeriaceae</taxon>
        <taxon>Setomelanomma</taxon>
    </lineage>
</organism>
<feature type="compositionally biased region" description="Basic and acidic residues" evidence="1">
    <location>
        <begin position="156"/>
        <end position="195"/>
    </location>
</feature>
<dbReference type="Gene3D" id="2.60.40.10">
    <property type="entry name" value="Immunoglobulins"/>
    <property type="match status" value="1"/>
</dbReference>
<dbReference type="Proteomes" id="UP000799777">
    <property type="component" value="Unassembled WGS sequence"/>
</dbReference>
<feature type="compositionally biased region" description="Polar residues" evidence="1">
    <location>
        <begin position="292"/>
        <end position="302"/>
    </location>
</feature>
<proteinExistence type="predicted"/>
<evidence type="ECO:0008006" key="4">
    <source>
        <dbReference type="Google" id="ProtNLM"/>
    </source>
</evidence>
<feature type="compositionally biased region" description="Basic and acidic residues" evidence="1">
    <location>
        <begin position="233"/>
        <end position="244"/>
    </location>
</feature>
<dbReference type="CDD" id="cd02859">
    <property type="entry name" value="E_set_AMPKbeta_like_N"/>
    <property type="match status" value="1"/>
</dbReference>
<dbReference type="InterPro" id="IPR013783">
    <property type="entry name" value="Ig-like_fold"/>
</dbReference>
<accession>A0A9P4H464</accession>
<sequence>MSNTATITFSHTGVQPPVYVVTSLSDPPWETLEMSVDPEQTASANLIFTQTFDRVAEGSYQYKIRIGDGHWVVDDSKDSATDEQGNRNNVIHVKGATAVTSPASSTEATTSSDQVSGETKSEKPSDPIGSRKDSTVTLNDNTQPPSIPIPFVVVEKVPDKEQPEYGDKEPVSLPVDDVKRAADAEPDLEVVKEEPPSTEPPSPAIPRVVVEKADDKPVYGEDFGDEATVAQKVAHDTRADDASPDKNVITPEDPQNLALEDEQPAPLFRHESFQSDEQPQTAPMKTIDEVSIHSSTDQTSSEDIIHTPSESQDDEETSTEPLFQHEATDVDRHTKLGSGLLLSYEIEPKGEDYNELSNGPLLSHETGLNDDIESADEEAEVDELDAAPLLPHETGFSSYKGSEMTTKSGIESDNVSEPRHYMYGDDEGYGAKTFEPDEAPTFTRGADESDGEESDEGYDDDVPLLPHERGDSAIADHSGSDDEMPFTLHGQPTFSHEADAARQLFGGSGRPPMFRARTNSSTLPHKLPRSDAEDENLLDPSLERFPTSREQILERVATIGLHLPEDQTMGDELHSPITSVLSQACSSVDLAPVKSYTSLASVPEADYSDEDEEDDVASLPSPMVLNIERDPGFTQDPHATPRSDSTTQAETNEEQVGRAPQTHAIEASEAESVGKNDGTKDVIFSKLQEAIATPNKLFNPVTPPLTPEDRISAANKEQAASDPDPHLRQRQVPKNDDSAPLTAVDTKETARAVTPTPTKQMDKHNQTFLQNFPCIIFGSIGRFLTACVGDRKRTG</sequence>
<feature type="region of interest" description="Disordered" evidence="1">
    <location>
        <begin position="76"/>
        <end position="335"/>
    </location>
</feature>
<feature type="region of interest" description="Disordered" evidence="1">
    <location>
        <begin position="503"/>
        <end position="545"/>
    </location>
</feature>
<dbReference type="SUPFAM" id="SSF81296">
    <property type="entry name" value="E set domains"/>
    <property type="match status" value="1"/>
</dbReference>
<feature type="compositionally biased region" description="Polar residues" evidence="1">
    <location>
        <begin position="135"/>
        <end position="144"/>
    </location>
</feature>
<comment type="caution">
    <text evidence="2">The sequence shown here is derived from an EMBL/GenBank/DDBJ whole genome shotgun (WGS) entry which is preliminary data.</text>
</comment>
<evidence type="ECO:0000313" key="2">
    <source>
        <dbReference type="EMBL" id="KAF2026934.1"/>
    </source>
</evidence>
<dbReference type="AlphaFoldDB" id="A0A9P4H464"/>
<feature type="region of interest" description="Disordered" evidence="1">
    <location>
        <begin position="374"/>
        <end position="491"/>
    </location>
</feature>
<dbReference type="InterPro" id="IPR014756">
    <property type="entry name" value="Ig_E-set"/>
</dbReference>
<gene>
    <name evidence="2" type="ORF">EK21DRAFT_102895</name>
</gene>
<evidence type="ECO:0000313" key="3">
    <source>
        <dbReference type="Proteomes" id="UP000799777"/>
    </source>
</evidence>
<feature type="compositionally biased region" description="Basic and acidic residues" evidence="1">
    <location>
        <begin position="723"/>
        <end position="737"/>
    </location>
</feature>
<name>A0A9P4H464_9PLEO</name>
<evidence type="ECO:0000256" key="1">
    <source>
        <dbReference type="SAM" id="MobiDB-lite"/>
    </source>
</evidence>
<dbReference type="OrthoDB" id="5350410at2759"/>
<reference evidence="2" key="1">
    <citation type="journal article" date="2020" name="Stud. Mycol.">
        <title>101 Dothideomycetes genomes: a test case for predicting lifestyles and emergence of pathogens.</title>
        <authorList>
            <person name="Haridas S."/>
            <person name="Albert R."/>
            <person name="Binder M."/>
            <person name="Bloem J."/>
            <person name="Labutti K."/>
            <person name="Salamov A."/>
            <person name="Andreopoulos B."/>
            <person name="Baker S."/>
            <person name="Barry K."/>
            <person name="Bills G."/>
            <person name="Bluhm B."/>
            <person name="Cannon C."/>
            <person name="Castanera R."/>
            <person name="Culley D."/>
            <person name="Daum C."/>
            <person name="Ezra D."/>
            <person name="Gonzalez J."/>
            <person name="Henrissat B."/>
            <person name="Kuo A."/>
            <person name="Liang C."/>
            <person name="Lipzen A."/>
            <person name="Lutzoni F."/>
            <person name="Magnuson J."/>
            <person name="Mondo S."/>
            <person name="Nolan M."/>
            <person name="Ohm R."/>
            <person name="Pangilinan J."/>
            <person name="Park H.-J."/>
            <person name="Ramirez L."/>
            <person name="Alfaro M."/>
            <person name="Sun H."/>
            <person name="Tritt A."/>
            <person name="Yoshinaga Y."/>
            <person name="Zwiers L.-H."/>
            <person name="Turgeon B."/>
            <person name="Goodwin S."/>
            <person name="Spatafora J."/>
            <person name="Crous P."/>
            <person name="Grigoriev I."/>
        </authorList>
    </citation>
    <scope>NUCLEOTIDE SEQUENCE</scope>
    <source>
        <strain evidence="2">CBS 110217</strain>
    </source>
</reference>
<feature type="region of interest" description="Disordered" evidence="1">
    <location>
        <begin position="695"/>
        <end position="764"/>
    </location>
</feature>
<feature type="compositionally biased region" description="Acidic residues" evidence="1">
    <location>
        <begin position="448"/>
        <end position="462"/>
    </location>
</feature>
<keyword evidence="3" id="KW-1185">Reference proteome</keyword>